<evidence type="ECO:0000256" key="2">
    <source>
        <dbReference type="ARBA" id="ARBA00022475"/>
    </source>
</evidence>
<dbReference type="InterPro" id="IPR001791">
    <property type="entry name" value="Laminin_G"/>
</dbReference>
<comment type="caution">
    <text evidence="22">Lacks conserved residue(s) required for the propagation of feature annotation.</text>
</comment>
<reference evidence="29" key="1">
    <citation type="submission" date="2025-08" db="UniProtKB">
        <authorList>
            <consortium name="RefSeq"/>
        </authorList>
    </citation>
    <scope>IDENTIFICATION</scope>
    <source>
        <tissue evidence="29">Ear skin</tissue>
    </source>
</reference>
<keyword evidence="10" id="KW-0654">Proteoglycan</keyword>
<keyword evidence="3 22" id="KW-0245">EGF-like domain</keyword>
<dbReference type="InterPro" id="IPR013320">
    <property type="entry name" value="ConA-like_dom_sf"/>
</dbReference>
<evidence type="ECO:0000256" key="5">
    <source>
        <dbReference type="ARBA" id="ARBA00022723"/>
    </source>
</evidence>
<evidence type="ECO:0000256" key="3">
    <source>
        <dbReference type="ARBA" id="ARBA00022536"/>
    </source>
</evidence>
<feature type="region of interest" description="Disordered" evidence="23">
    <location>
        <begin position="198"/>
        <end position="218"/>
    </location>
</feature>
<dbReference type="FunFam" id="2.10.25.10:FF:000015">
    <property type="entry name" value="neurexin-1 isoform X1"/>
    <property type="match status" value="1"/>
</dbReference>
<dbReference type="Proteomes" id="UP000694856">
    <property type="component" value="Chromosome 15"/>
</dbReference>
<feature type="domain" description="EGF-like" evidence="27">
    <location>
        <begin position="1061"/>
        <end position="1098"/>
    </location>
</feature>
<dbReference type="CDD" id="cd00110">
    <property type="entry name" value="LamG"/>
    <property type="match status" value="6"/>
</dbReference>
<dbReference type="SMART" id="SM00294">
    <property type="entry name" value="4.1m"/>
    <property type="match status" value="1"/>
</dbReference>
<gene>
    <name evidence="29" type="primary">NRXN1</name>
</gene>
<feature type="domain" description="Laminin G" evidence="26">
    <location>
        <begin position="883"/>
        <end position="1058"/>
    </location>
</feature>
<dbReference type="GO" id="GO:0042734">
    <property type="term" value="C:presynaptic membrane"/>
    <property type="evidence" value="ECO:0007669"/>
    <property type="project" value="UniProtKB-SubCell"/>
</dbReference>
<dbReference type="InterPro" id="IPR000152">
    <property type="entry name" value="EGF-type_Asp/Asn_hydroxyl_site"/>
</dbReference>
<evidence type="ECO:0000256" key="18">
    <source>
        <dbReference type="ARBA" id="ARBA00035005"/>
    </source>
</evidence>
<keyword evidence="17" id="KW-0966">Cell projection</keyword>
<evidence type="ECO:0000256" key="1">
    <source>
        <dbReference type="ARBA" id="ARBA00010241"/>
    </source>
</evidence>
<evidence type="ECO:0000256" key="7">
    <source>
        <dbReference type="ARBA" id="ARBA00022737"/>
    </source>
</evidence>
<feature type="domain" description="EGF-like" evidence="27">
    <location>
        <begin position="219"/>
        <end position="256"/>
    </location>
</feature>
<dbReference type="Gene3D" id="2.10.25.10">
    <property type="entry name" value="Laminin"/>
    <property type="match status" value="3"/>
</dbReference>
<name>A0A8B8UFQ4_CAMFR</name>
<dbReference type="FunFam" id="2.10.25.10:FF:000029">
    <property type="entry name" value="neurexin-1 isoform X1"/>
    <property type="match status" value="1"/>
</dbReference>
<evidence type="ECO:0000256" key="15">
    <source>
        <dbReference type="ARBA" id="ARBA00023180"/>
    </source>
</evidence>
<evidence type="ECO:0000256" key="17">
    <source>
        <dbReference type="ARBA" id="ARBA00023273"/>
    </source>
</evidence>
<keyword evidence="8" id="KW-0106">Calcium</keyword>
<protein>
    <recommendedName>
        <fullName evidence="19">Neurexin-1</fullName>
    </recommendedName>
    <alternativeName>
        <fullName evidence="21">Neurexin I-alpha</fullName>
    </alternativeName>
    <alternativeName>
        <fullName evidence="20">Neurexin-1-alpha</fullName>
    </alternativeName>
</protein>
<keyword evidence="9" id="KW-0130">Cell adhesion</keyword>
<evidence type="ECO:0000256" key="20">
    <source>
        <dbReference type="ARBA" id="ARBA00044281"/>
    </source>
</evidence>
<comment type="subcellular location">
    <subcellularLocation>
        <location evidence="18">Presynaptic cell membrane</location>
        <topology evidence="18">Single-pass type I membrane protein</topology>
    </subcellularLocation>
</comment>
<feature type="domain" description="Laminin G" evidence="26">
    <location>
        <begin position="1104"/>
        <end position="1302"/>
    </location>
</feature>
<dbReference type="InterPro" id="IPR000742">
    <property type="entry name" value="EGF"/>
</dbReference>
<proteinExistence type="inferred from homology"/>
<feature type="region of interest" description="Disordered" evidence="23">
    <location>
        <begin position="1366"/>
        <end position="1398"/>
    </location>
</feature>
<feature type="chain" id="PRO_5034206171" description="Neurexin-1" evidence="25">
    <location>
        <begin position="26"/>
        <end position="1485"/>
    </location>
</feature>
<keyword evidence="4 24" id="KW-0812">Transmembrane</keyword>
<evidence type="ECO:0000313" key="29">
    <source>
        <dbReference type="RefSeq" id="XP_032353409.1"/>
    </source>
</evidence>
<evidence type="ECO:0000256" key="10">
    <source>
        <dbReference type="ARBA" id="ARBA00022974"/>
    </source>
</evidence>
<evidence type="ECO:0000256" key="16">
    <source>
        <dbReference type="ARBA" id="ARBA00023207"/>
    </source>
</evidence>
<evidence type="ECO:0000259" key="26">
    <source>
        <dbReference type="PROSITE" id="PS50025"/>
    </source>
</evidence>
<keyword evidence="2" id="KW-1003">Cell membrane</keyword>
<dbReference type="InterPro" id="IPR050372">
    <property type="entry name" value="Neurexin-related_CASP"/>
</dbReference>
<dbReference type="FunFam" id="2.60.120.200:FF:000001">
    <property type="entry name" value="neurexin-1 isoform X1"/>
    <property type="match status" value="1"/>
</dbReference>
<feature type="region of interest" description="Disordered" evidence="23">
    <location>
        <begin position="1452"/>
        <end position="1485"/>
    </location>
</feature>
<comment type="similarity">
    <text evidence="1">Belongs to the neurexin family.</text>
</comment>
<keyword evidence="7" id="KW-0677">Repeat</keyword>
<dbReference type="PANTHER" id="PTHR15036:SF51">
    <property type="entry name" value="NEUREXIN-1"/>
    <property type="match status" value="1"/>
</dbReference>
<keyword evidence="13 24" id="KW-0472">Membrane</keyword>
<evidence type="ECO:0000256" key="4">
    <source>
        <dbReference type="ARBA" id="ARBA00022692"/>
    </source>
</evidence>
<dbReference type="FunFam" id="2.60.120.200:FF:000014">
    <property type="entry name" value="neurexin-1 isoform X1"/>
    <property type="match status" value="1"/>
</dbReference>
<feature type="domain" description="Laminin G" evidence="26">
    <location>
        <begin position="263"/>
        <end position="460"/>
    </location>
</feature>
<evidence type="ECO:0000256" key="25">
    <source>
        <dbReference type="SAM" id="SignalP"/>
    </source>
</evidence>
<evidence type="ECO:0000259" key="27">
    <source>
        <dbReference type="PROSITE" id="PS50026"/>
    </source>
</evidence>
<organism evidence="28 29">
    <name type="scientific">Camelus ferus</name>
    <name type="common">Wild bactrian camel</name>
    <name type="synonym">Camelus bactrianus ferus</name>
    <dbReference type="NCBI Taxonomy" id="419612"/>
    <lineage>
        <taxon>Eukaryota</taxon>
        <taxon>Metazoa</taxon>
        <taxon>Chordata</taxon>
        <taxon>Craniata</taxon>
        <taxon>Vertebrata</taxon>
        <taxon>Euteleostomi</taxon>
        <taxon>Mammalia</taxon>
        <taxon>Eutheria</taxon>
        <taxon>Laurasiatheria</taxon>
        <taxon>Artiodactyla</taxon>
        <taxon>Tylopoda</taxon>
        <taxon>Camelidae</taxon>
        <taxon>Camelus</taxon>
    </lineage>
</organism>
<evidence type="ECO:0000256" key="9">
    <source>
        <dbReference type="ARBA" id="ARBA00022889"/>
    </source>
</evidence>
<dbReference type="GO" id="GO:0007155">
    <property type="term" value="P:cell adhesion"/>
    <property type="evidence" value="ECO:0007669"/>
    <property type="project" value="UniProtKB-KW"/>
</dbReference>
<dbReference type="PROSITE" id="PS50026">
    <property type="entry name" value="EGF_3"/>
    <property type="match status" value="3"/>
</dbReference>
<dbReference type="Gene3D" id="2.60.120.200">
    <property type="match status" value="6"/>
</dbReference>
<evidence type="ECO:0000256" key="19">
    <source>
        <dbReference type="ARBA" id="ARBA00044151"/>
    </source>
</evidence>
<evidence type="ECO:0000256" key="24">
    <source>
        <dbReference type="SAM" id="Phobius"/>
    </source>
</evidence>
<keyword evidence="11 24" id="KW-1133">Transmembrane helix</keyword>
<dbReference type="GO" id="GO:0046872">
    <property type="term" value="F:metal ion binding"/>
    <property type="evidence" value="ECO:0007669"/>
    <property type="project" value="UniProtKB-KW"/>
</dbReference>
<dbReference type="SMART" id="SM00181">
    <property type="entry name" value="EGF"/>
    <property type="match status" value="3"/>
</dbReference>
<dbReference type="PROSITE" id="PS50025">
    <property type="entry name" value="LAM_G_DOMAIN"/>
    <property type="match status" value="6"/>
</dbReference>
<dbReference type="Pfam" id="PF00008">
    <property type="entry name" value="EGF"/>
    <property type="match status" value="1"/>
</dbReference>
<keyword evidence="16" id="KW-0357">Heparan sulfate</keyword>
<dbReference type="GeneID" id="102518384"/>
<dbReference type="FunFam" id="2.10.25.10:FF:000167">
    <property type="entry name" value="neurexin-1 isoform X1"/>
    <property type="match status" value="1"/>
</dbReference>
<evidence type="ECO:0000256" key="13">
    <source>
        <dbReference type="ARBA" id="ARBA00023136"/>
    </source>
</evidence>
<dbReference type="FunFam" id="2.60.120.200:FF:000005">
    <property type="entry name" value="neurexin-1 isoform X1"/>
    <property type="match status" value="1"/>
</dbReference>
<dbReference type="PANTHER" id="PTHR15036">
    <property type="entry name" value="PIKACHURIN-LIKE PROTEIN"/>
    <property type="match status" value="1"/>
</dbReference>
<dbReference type="FunFam" id="2.60.120.200:FF:000003">
    <property type="entry name" value="neurexin-1 isoform X1"/>
    <property type="match status" value="1"/>
</dbReference>
<feature type="signal peptide" evidence="25">
    <location>
        <begin position="1"/>
        <end position="25"/>
    </location>
</feature>
<dbReference type="RefSeq" id="XP_032353409.1">
    <property type="nucleotide sequence ID" value="XM_032497518.1"/>
</dbReference>
<dbReference type="Pfam" id="PF02210">
    <property type="entry name" value="Laminin_G_2"/>
    <property type="match status" value="6"/>
</dbReference>
<dbReference type="InterPro" id="IPR003585">
    <property type="entry name" value="Neurexin-like"/>
</dbReference>
<dbReference type="FunFam" id="2.60.120.200:FF:000004">
    <property type="entry name" value="neurexin-1 isoform X1"/>
    <property type="match status" value="1"/>
</dbReference>
<evidence type="ECO:0000256" key="6">
    <source>
        <dbReference type="ARBA" id="ARBA00022729"/>
    </source>
</evidence>
<sequence>MGTALLQRGGCFLLCLSLLLLGCWAELGSGLEFPGAEGQWTRFPKWNACCESEMSFQLKTRSARGLVLYFDDEGFCDFLELILTRGGRLQLSFSIFCAEPATLLADTPVNDGAWHSVRIRRQFRNTTLFIDQVEAKWVEVKSKRRDMTVFSGLFVGGLPPELRAAALKLTLASVREREPFKGWIRDVRVNSSQALPVDSGEVKLDDEPSNSGGGSPCEAGEEGEGGVCLNGGVCSVVDDQAVCDCSRTGFRGKDCSQGKEEYIATFKGSEYFCYDLSQNPIQSSSDEITLSFKTLQRNGLMLHTGKSADYVNLALKNGAVSLVINLGSGAFEALVEPVNGKFNDNAWHDVKVTRNLRQHSGIGHAMVNKLHCSVTISVDGILTTTGYTQEDYTMLGSDDFFYVGGSPSTADLPGSPVSNNFMGCLKEVVYKNNDVRLELSRLAKQGDPKMKIHGVVAFKCENVATLDPITFETPESFISLPKWNAKKTGSISFDFRTTEPNGLILFSHGKPRHQKDAKHPQMIKVDFFAIEMLDGHLYLLLDMGSGTIKIKALQKKVNDGEWYHVDFQRDGRSGTISVNTLRTPYTAPGESEILDLDDELYLGGLPENKAGLVFPTEVWTALLNYGYVGCIRDLFIDGQSKDIRQMAEVQSTAGVKPSCSRETAKPCLSNPCKNNGMCRDGWNRYVCDCSGTGYLGRSCEREATVLSYDGSMFMKIQLPVVMHTEAEDVSLRFRSQRAYGILMATTSRDSADTLRLELDAGRVKLTVNLGKGPETLFAGYNLNDNEWHTVRVVRRGKSLKLTVDDQQAMTGQMAGDHTRLEFHNIETGIITERRYLSSVPSNFIGHLQSLTFNGMAYIDLCKNGDIDYCELNARFGFRNIIADPVTFKTKSSYVALATLQAYTSMHLFFQFKTTSLDGLILYNSGDGNDFIVVELVKGYLHYVFDLGNGANLIKGSSNKPLNDNQWHNVMISRDTSNLHTVKIDTKITTQITAGARNLDLKSDLYIGGVAKETYKSLPKLVHAKEGFQGCLASVDLNGRLPDLISDALFCNGQIERGCEGPSTTCQEDSCSNQGVCLQQWDGFSCDCSMTSFSGPLCNDPGTTYIFSKGGGQITYKWPPNDRPSTRADRLAIGFSTVQKEAVLVRVDSSSGLGDYLELHIHQGKIGVKFNVGTDDIAIEESNAIINDGKYHVVRFTRSGGNATLQVDSWPVIERYPAGNNDNERLAIARQRIPYRLGRVVDEWLLDKGRQLTIFNSQATIIIGGKEQGQPFQGQLSGLYYNGLKVLNMAAENDANIAIVGNVRLVGEVPSSMTTESTATAMQSEMSTSIMETTTTLATSTARRGKPPTKEPVSQTTDDILVASAECPSDDEDIDPCEPSSGGLANPTRAGGREPYPGSAEVIRESSSTTGMVVGIVAAAALCILILLYAMYKYRNRDEGSYHVDESRNYISNSAQSNGAVVKEKQPSSAKSANKNKKNKDKEYYV</sequence>
<dbReference type="SUPFAM" id="SSF49899">
    <property type="entry name" value="Concanavalin A-like lectins/glucanases"/>
    <property type="match status" value="6"/>
</dbReference>
<keyword evidence="14" id="KW-1015">Disulfide bond</keyword>
<keyword evidence="6 25" id="KW-0732">Signal</keyword>
<feature type="domain" description="Laminin G" evidence="26">
    <location>
        <begin position="467"/>
        <end position="659"/>
    </location>
</feature>
<keyword evidence="12" id="KW-0770">Synapse</keyword>
<keyword evidence="15" id="KW-0325">Glycoprotein</keyword>
<evidence type="ECO:0000256" key="12">
    <source>
        <dbReference type="ARBA" id="ARBA00023018"/>
    </source>
</evidence>
<evidence type="ECO:0000256" key="8">
    <source>
        <dbReference type="ARBA" id="ARBA00022837"/>
    </source>
</evidence>
<keyword evidence="5" id="KW-0479">Metal-binding</keyword>
<dbReference type="PROSITE" id="PS00010">
    <property type="entry name" value="ASX_HYDROXYL"/>
    <property type="match status" value="1"/>
</dbReference>
<evidence type="ECO:0000256" key="11">
    <source>
        <dbReference type="ARBA" id="ARBA00022989"/>
    </source>
</evidence>
<dbReference type="CTD" id="9378"/>
<dbReference type="CDD" id="cd00054">
    <property type="entry name" value="EGF_CA"/>
    <property type="match status" value="1"/>
</dbReference>
<feature type="transmembrane region" description="Helical" evidence="24">
    <location>
        <begin position="1411"/>
        <end position="1431"/>
    </location>
</feature>
<evidence type="ECO:0000256" key="22">
    <source>
        <dbReference type="PROSITE-ProRule" id="PRU00076"/>
    </source>
</evidence>
<dbReference type="FunFam" id="2.60.120.200:FF:000007">
    <property type="entry name" value="neurexin-1 isoform X1"/>
    <property type="match status" value="1"/>
</dbReference>
<feature type="domain" description="EGF-like" evidence="27">
    <location>
        <begin position="663"/>
        <end position="700"/>
    </location>
</feature>
<keyword evidence="28" id="KW-1185">Reference proteome</keyword>
<accession>A0A8B8UFQ4</accession>
<evidence type="ECO:0000256" key="14">
    <source>
        <dbReference type="ARBA" id="ARBA00023157"/>
    </source>
</evidence>
<dbReference type="SMART" id="SM00282">
    <property type="entry name" value="LamG"/>
    <property type="match status" value="6"/>
</dbReference>
<feature type="domain" description="Laminin G" evidence="26">
    <location>
        <begin position="705"/>
        <end position="869"/>
    </location>
</feature>
<feature type="domain" description="Laminin G" evidence="26">
    <location>
        <begin position="30"/>
        <end position="217"/>
    </location>
</feature>
<evidence type="ECO:0000256" key="23">
    <source>
        <dbReference type="SAM" id="MobiDB-lite"/>
    </source>
</evidence>
<evidence type="ECO:0000256" key="21">
    <source>
        <dbReference type="ARBA" id="ARBA00044347"/>
    </source>
</evidence>
<evidence type="ECO:0000313" key="28">
    <source>
        <dbReference type="Proteomes" id="UP000694856"/>
    </source>
</evidence>